<dbReference type="RefSeq" id="WP_213161076.1">
    <property type="nucleotide sequence ID" value="NZ_CP058214.1"/>
</dbReference>
<dbReference type="AlphaFoldDB" id="A0A7S8C5S1"/>
<protein>
    <submittedName>
        <fullName evidence="1">Cyclase family protein</fullName>
    </submittedName>
</protein>
<dbReference type="KEGG" id="kmn:HW532_14065"/>
<organism evidence="1 2">
    <name type="scientific">Kaustia mangrovi</name>
    <dbReference type="NCBI Taxonomy" id="2593653"/>
    <lineage>
        <taxon>Bacteria</taxon>
        <taxon>Pseudomonadati</taxon>
        <taxon>Pseudomonadota</taxon>
        <taxon>Alphaproteobacteria</taxon>
        <taxon>Hyphomicrobiales</taxon>
        <taxon>Parvibaculaceae</taxon>
        <taxon>Kaustia</taxon>
    </lineage>
</organism>
<reference evidence="1 2" key="1">
    <citation type="submission" date="2020-06" db="EMBL/GenBank/DDBJ databases">
        <title>Genome sequence of 2 isolates from Red Sea Mangroves.</title>
        <authorList>
            <person name="Sefrji F."/>
            <person name="Michoud G."/>
            <person name="Merlino G."/>
            <person name="Daffonchio D."/>
        </authorList>
    </citation>
    <scope>NUCLEOTIDE SEQUENCE [LARGE SCALE GENOMIC DNA]</scope>
    <source>
        <strain evidence="1 2">R1DC25</strain>
    </source>
</reference>
<dbReference type="GO" id="GO:0019441">
    <property type="term" value="P:L-tryptophan catabolic process to kynurenine"/>
    <property type="evidence" value="ECO:0007669"/>
    <property type="project" value="InterPro"/>
</dbReference>
<dbReference type="InterPro" id="IPR037175">
    <property type="entry name" value="KFase_sf"/>
</dbReference>
<name>A0A7S8C5S1_9HYPH</name>
<evidence type="ECO:0000313" key="2">
    <source>
        <dbReference type="Proteomes" id="UP000593594"/>
    </source>
</evidence>
<gene>
    <name evidence="1" type="ORF">HW532_14065</name>
</gene>
<sequence length="341" mass="36800">MRWTNRPEGSNWGEFGADDQIGRLNLLTPQKVLDGIAEVRDGRSFCLSLPLDYPGGNVLNRLRRPPRHFAAERGEQANFNYPLGKDVPGATDLVSDDAVLLYTQYSTQWDALAHVGSHFDADGDGVAEGVYYNGYRAGEHVEGAALHHGHDAVEGVRAHALGIENMARTGVQGRAVMVDLERHLGRGRTLVGRDTLLDIMAADGVTVEPGDMLVLYTGFAGEVLAMGGEPDAERLHEACAALDGRDEGLHDWIRSSGISVIAADNYAVEHYPARTGEVPCAGLPLHELCLFKLGIHLGELWYLDELAASLREAGRSRFLLTAPPLRLPGSVGSPVTPVATI</sequence>
<dbReference type="SUPFAM" id="SSF102198">
    <property type="entry name" value="Putative cyclase"/>
    <property type="match status" value="1"/>
</dbReference>
<accession>A0A7S8C5S1</accession>
<dbReference type="PANTHER" id="PTHR34861:SF10">
    <property type="entry name" value="CYCLASE"/>
    <property type="match status" value="1"/>
</dbReference>
<dbReference type="Gene3D" id="3.50.30.50">
    <property type="entry name" value="Putative cyclase"/>
    <property type="match status" value="1"/>
</dbReference>
<dbReference type="Proteomes" id="UP000593594">
    <property type="component" value="Chromosome"/>
</dbReference>
<proteinExistence type="predicted"/>
<evidence type="ECO:0000313" key="1">
    <source>
        <dbReference type="EMBL" id="QPC43714.1"/>
    </source>
</evidence>
<dbReference type="EMBL" id="CP058214">
    <property type="protein sequence ID" value="QPC43714.1"/>
    <property type="molecule type" value="Genomic_DNA"/>
</dbReference>
<dbReference type="InterPro" id="IPR007325">
    <property type="entry name" value="KFase/CYL"/>
</dbReference>
<dbReference type="GO" id="GO:0004061">
    <property type="term" value="F:arylformamidase activity"/>
    <property type="evidence" value="ECO:0007669"/>
    <property type="project" value="InterPro"/>
</dbReference>
<dbReference type="PANTHER" id="PTHR34861">
    <property type="match status" value="1"/>
</dbReference>
<keyword evidence="2" id="KW-1185">Reference proteome</keyword>
<dbReference type="Pfam" id="PF04199">
    <property type="entry name" value="Cyclase"/>
    <property type="match status" value="1"/>
</dbReference>